<gene>
    <name evidence="1" type="ORF">SLEP1_g14288</name>
</gene>
<dbReference type="PANTHER" id="PTHR34538:SF4">
    <property type="entry name" value="EXPRESSED PROTEIN"/>
    <property type="match status" value="1"/>
</dbReference>
<dbReference type="PANTHER" id="PTHR34538">
    <property type="entry name" value="EXPRESSED PROTEIN"/>
    <property type="match status" value="1"/>
</dbReference>
<keyword evidence="2" id="KW-1185">Reference proteome</keyword>
<accession>A0AAV5IIK5</accession>
<dbReference type="Proteomes" id="UP001054252">
    <property type="component" value="Unassembled WGS sequence"/>
</dbReference>
<evidence type="ECO:0000313" key="2">
    <source>
        <dbReference type="Proteomes" id="UP001054252"/>
    </source>
</evidence>
<name>A0AAV5IIK5_9ROSI</name>
<reference evidence="1 2" key="1">
    <citation type="journal article" date="2021" name="Commun. Biol.">
        <title>The genome of Shorea leprosula (Dipterocarpaceae) highlights the ecological relevance of drought in aseasonal tropical rainforests.</title>
        <authorList>
            <person name="Ng K.K.S."/>
            <person name="Kobayashi M.J."/>
            <person name="Fawcett J.A."/>
            <person name="Hatakeyama M."/>
            <person name="Paape T."/>
            <person name="Ng C.H."/>
            <person name="Ang C.C."/>
            <person name="Tnah L.H."/>
            <person name="Lee C.T."/>
            <person name="Nishiyama T."/>
            <person name="Sese J."/>
            <person name="O'Brien M.J."/>
            <person name="Copetti D."/>
            <person name="Mohd Noor M.I."/>
            <person name="Ong R.C."/>
            <person name="Putra M."/>
            <person name="Sireger I.Z."/>
            <person name="Indrioko S."/>
            <person name="Kosugi Y."/>
            <person name="Izuno A."/>
            <person name="Isagi Y."/>
            <person name="Lee S.L."/>
            <person name="Shimizu K.K."/>
        </authorList>
    </citation>
    <scope>NUCLEOTIDE SEQUENCE [LARGE SCALE GENOMIC DNA]</scope>
    <source>
        <strain evidence="1">214</strain>
    </source>
</reference>
<dbReference type="AlphaFoldDB" id="A0AAV5IIK5"/>
<evidence type="ECO:0000313" key="1">
    <source>
        <dbReference type="EMBL" id="GKV01757.1"/>
    </source>
</evidence>
<organism evidence="1 2">
    <name type="scientific">Rubroshorea leprosula</name>
    <dbReference type="NCBI Taxonomy" id="152421"/>
    <lineage>
        <taxon>Eukaryota</taxon>
        <taxon>Viridiplantae</taxon>
        <taxon>Streptophyta</taxon>
        <taxon>Embryophyta</taxon>
        <taxon>Tracheophyta</taxon>
        <taxon>Spermatophyta</taxon>
        <taxon>Magnoliopsida</taxon>
        <taxon>eudicotyledons</taxon>
        <taxon>Gunneridae</taxon>
        <taxon>Pentapetalae</taxon>
        <taxon>rosids</taxon>
        <taxon>malvids</taxon>
        <taxon>Malvales</taxon>
        <taxon>Dipterocarpaceae</taxon>
        <taxon>Rubroshorea</taxon>
    </lineage>
</organism>
<dbReference type="EMBL" id="BPVZ01000017">
    <property type="protein sequence ID" value="GKV01757.1"/>
    <property type="molecule type" value="Genomic_DNA"/>
</dbReference>
<protein>
    <submittedName>
        <fullName evidence="1">Uncharacterized protein</fullName>
    </submittedName>
</protein>
<proteinExistence type="predicted"/>
<sequence>MRSAKEEESAMKILSKQTLKRIQFLKGGKKVVHSPTAVSARRKAPLSCCTRYVLKQLVWKVKAQCRQALRWQRSSMQFSYDFHSYSLNFDDDVSNRRTRTISC</sequence>
<comment type="caution">
    <text evidence="1">The sequence shown here is derived from an EMBL/GenBank/DDBJ whole genome shotgun (WGS) entry which is preliminary data.</text>
</comment>